<comment type="pathway">
    <text evidence="3 10">Protein modification; protein glycosylation.</text>
</comment>
<keyword evidence="8" id="KW-1133">Transmembrane helix</keyword>
<evidence type="ECO:0000256" key="7">
    <source>
        <dbReference type="ARBA" id="ARBA00022824"/>
    </source>
</evidence>
<comment type="function">
    <text evidence="1 10">Subunit of the oligosaccharyl transferase (OST) complex that catalyzes the initial transfer of a defined glycan (Glc(3)Man(9)GlcNAc(2) in eukaryotes) from the lipid carrier dolichol-pyrophosphate to an asparagine residue within an Asn-X-Ser/Thr consensus motif in nascent polypeptide chains, the first step in protein N-glycosylation. N-glycosylation occurs cotranslationally and the complex associates with the Sec61 complex at the channel-forming translocon complex that mediates protein translocation across the endoplasmic reticulum (ER). All subunits are required for a maximal enzyme activity.</text>
</comment>
<gene>
    <name evidence="12" type="ORF">GP486_007192</name>
</gene>
<comment type="subunit">
    <text evidence="10">Component of the oligosaccharyltransferase (OST) complex.</text>
</comment>
<name>A0A9P8ICC4_9PEZI</name>
<comment type="caution">
    <text evidence="12">The sequence shown here is derived from an EMBL/GenBank/DDBJ whole genome shotgun (WGS) entry which is preliminary data.</text>
</comment>
<comment type="similarity">
    <text evidence="4 10">Belongs to the OST1 family.</text>
</comment>
<proteinExistence type="inferred from homology"/>
<keyword evidence="5" id="KW-0812">Transmembrane</keyword>
<evidence type="ECO:0000256" key="6">
    <source>
        <dbReference type="ARBA" id="ARBA00022729"/>
    </source>
</evidence>
<evidence type="ECO:0000313" key="13">
    <source>
        <dbReference type="Proteomes" id="UP000750711"/>
    </source>
</evidence>
<evidence type="ECO:0000256" key="1">
    <source>
        <dbReference type="ARBA" id="ARBA00002791"/>
    </source>
</evidence>
<evidence type="ECO:0000256" key="5">
    <source>
        <dbReference type="ARBA" id="ARBA00022692"/>
    </source>
</evidence>
<accession>A0A9P8ICC4</accession>
<evidence type="ECO:0000256" key="3">
    <source>
        <dbReference type="ARBA" id="ARBA00004922"/>
    </source>
</evidence>
<feature type="chain" id="PRO_5040536522" description="Dolichyl-diphosphooligosaccharide--protein glycosyltransferase subunit 1" evidence="10">
    <location>
        <begin position="20"/>
        <end position="406"/>
    </location>
</feature>
<reference evidence="12" key="1">
    <citation type="submission" date="2021-03" db="EMBL/GenBank/DDBJ databases">
        <title>Comparative genomics and phylogenomic investigation of the class Geoglossomycetes provide insights into ecological specialization and systematics.</title>
        <authorList>
            <person name="Melie T."/>
            <person name="Pirro S."/>
            <person name="Miller A.N."/>
            <person name="Quandt A."/>
        </authorList>
    </citation>
    <scope>NUCLEOTIDE SEQUENCE</scope>
    <source>
        <strain evidence="12">CAQ_001_2017</strain>
    </source>
</reference>
<evidence type="ECO:0000256" key="10">
    <source>
        <dbReference type="RuleBase" id="RU361143"/>
    </source>
</evidence>
<evidence type="ECO:0000256" key="9">
    <source>
        <dbReference type="ARBA" id="ARBA00023136"/>
    </source>
</evidence>
<evidence type="ECO:0000313" key="12">
    <source>
        <dbReference type="EMBL" id="KAH0551589.1"/>
    </source>
</evidence>
<dbReference type="GO" id="GO:0008250">
    <property type="term" value="C:oligosaccharyltransferase complex"/>
    <property type="evidence" value="ECO:0007669"/>
    <property type="project" value="UniProtKB-UniRule"/>
</dbReference>
<dbReference type="PANTHER" id="PTHR21049">
    <property type="entry name" value="RIBOPHORIN I"/>
    <property type="match status" value="1"/>
</dbReference>
<dbReference type="Pfam" id="PF04597">
    <property type="entry name" value="Ribophorin_I"/>
    <property type="match status" value="1"/>
</dbReference>
<dbReference type="EMBL" id="JAGHQM010001903">
    <property type="protein sequence ID" value="KAH0551589.1"/>
    <property type="molecule type" value="Genomic_DNA"/>
</dbReference>
<dbReference type="InterPro" id="IPR007676">
    <property type="entry name" value="Ribophorin_I"/>
</dbReference>
<evidence type="ECO:0000256" key="11">
    <source>
        <dbReference type="SAM" id="MobiDB-lite"/>
    </source>
</evidence>
<keyword evidence="7 10" id="KW-0256">Endoplasmic reticulum</keyword>
<organism evidence="12 13">
    <name type="scientific">Trichoglossum hirsutum</name>
    <dbReference type="NCBI Taxonomy" id="265104"/>
    <lineage>
        <taxon>Eukaryota</taxon>
        <taxon>Fungi</taxon>
        <taxon>Dikarya</taxon>
        <taxon>Ascomycota</taxon>
        <taxon>Pezizomycotina</taxon>
        <taxon>Geoglossomycetes</taxon>
        <taxon>Geoglossales</taxon>
        <taxon>Geoglossaceae</taxon>
        <taxon>Trichoglossum</taxon>
    </lineage>
</organism>
<keyword evidence="9" id="KW-0472">Membrane</keyword>
<dbReference type="AlphaFoldDB" id="A0A9P8ICC4"/>
<evidence type="ECO:0000256" key="4">
    <source>
        <dbReference type="ARBA" id="ARBA00008905"/>
    </source>
</evidence>
<feature type="region of interest" description="Disordered" evidence="11">
    <location>
        <begin position="199"/>
        <end position="218"/>
    </location>
</feature>
<sequence length="406" mass="45874">MRSLTITAILFSFLPSILCSSGSNTSQPLNSRLILPSNFKPPQVFRNVNLVRTINLEKAYPRDMINVIIENIDKKPQDEYFLPFESGLLEKVGAFEVRDKKTPEREGFLVDIVEYDLQSPTQFYRIRLPEPLKPSAHQTLSISYSILSSLRPVPAAINQVDKQYLVHLFSAYSPSAYVTLKQKTKVKFPGTEIKEYTVLPKGTNTDGSEDPQKQGSTFTYGPYGELPAGAQEPVKVRYEFTKPLLHVSALERDLEVSHWGGNLATEERYWTINKAANLSSHFSRVTWQTTSYYNPATVAVSSLKMPLLVGSLNPYFTDEIGNVSTSRFRSGVREAHLELTPRYPIFGGWKYNFRVGWDADLKNFLRKLKAGDGYVLKVPFMEGPKQSEGVEYGKVEVRVILPEGAR</sequence>
<evidence type="ECO:0000256" key="2">
    <source>
        <dbReference type="ARBA" id="ARBA00004115"/>
    </source>
</evidence>
<dbReference type="Proteomes" id="UP000750711">
    <property type="component" value="Unassembled WGS sequence"/>
</dbReference>
<dbReference type="PANTHER" id="PTHR21049:SF0">
    <property type="entry name" value="DOLICHYL-DIPHOSPHOOLIGOSACCHARIDE--PROTEIN GLYCOSYLTRANSFERASE SUBUNIT 1"/>
    <property type="match status" value="1"/>
</dbReference>
<comment type="subcellular location">
    <subcellularLocation>
        <location evidence="2 10">Endoplasmic reticulum membrane</location>
        <topology evidence="2 10">Single-pass type I membrane protein</topology>
    </subcellularLocation>
</comment>
<protein>
    <recommendedName>
        <fullName evidence="10">Dolichyl-diphosphooligosaccharide--protein glycosyltransferase subunit 1</fullName>
    </recommendedName>
</protein>
<keyword evidence="13" id="KW-1185">Reference proteome</keyword>
<keyword evidence="6 10" id="KW-0732">Signal</keyword>
<evidence type="ECO:0000256" key="8">
    <source>
        <dbReference type="ARBA" id="ARBA00022989"/>
    </source>
</evidence>
<feature type="signal peptide" evidence="10">
    <location>
        <begin position="1"/>
        <end position="19"/>
    </location>
</feature>
<dbReference type="GO" id="GO:0018279">
    <property type="term" value="P:protein N-linked glycosylation via asparagine"/>
    <property type="evidence" value="ECO:0007669"/>
    <property type="project" value="TreeGrafter"/>
</dbReference>